<gene>
    <name evidence="1" type="ORF">J1N35_013790</name>
</gene>
<dbReference type="AlphaFoldDB" id="A0A9D3VVS4"/>
<dbReference type="EMBL" id="JAIQCV010000005">
    <property type="protein sequence ID" value="KAH1096869.1"/>
    <property type="molecule type" value="Genomic_DNA"/>
</dbReference>
<comment type="caution">
    <text evidence="1">The sequence shown here is derived from an EMBL/GenBank/DDBJ whole genome shotgun (WGS) entry which is preliminary data.</text>
</comment>
<evidence type="ECO:0000313" key="2">
    <source>
        <dbReference type="Proteomes" id="UP000828251"/>
    </source>
</evidence>
<name>A0A9D3VVS4_9ROSI</name>
<evidence type="ECO:0000313" key="1">
    <source>
        <dbReference type="EMBL" id="KAH1096869.1"/>
    </source>
</evidence>
<keyword evidence="2" id="KW-1185">Reference proteome</keyword>
<dbReference type="OrthoDB" id="1000146at2759"/>
<sequence length="193" mass="22199">MWKSIAKFWPLLKDNLIWSIGDDTNISYWEDAWVPNMGSLINHVSAHANVVSNYKLNEMILKDGSWNLDLFRVWLLEEIIHPILSVPSFLSSTRSDLIIYAYSTSDGEVTTNTEEGMQNISIKEREGLELVFEFDIMVSDDIDYDKLPRYGVQNMSKVDDLENRCMDMEVVKKLPREMLTNMLVPCSGPVGEQ</sequence>
<accession>A0A9D3VVS4</accession>
<organism evidence="1 2">
    <name type="scientific">Gossypium stocksii</name>
    <dbReference type="NCBI Taxonomy" id="47602"/>
    <lineage>
        <taxon>Eukaryota</taxon>
        <taxon>Viridiplantae</taxon>
        <taxon>Streptophyta</taxon>
        <taxon>Embryophyta</taxon>
        <taxon>Tracheophyta</taxon>
        <taxon>Spermatophyta</taxon>
        <taxon>Magnoliopsida</taxon>
        <taxon>eudicotyledons</taxon>
        <taxon>Gunneridae</taxon>
        <taxon>Pentapetalae</taxon>
        <taxon>rosids</taxon>
        <taxon>malvids</taxon>
        <taxon>Malvales</taxon>
        <taxon>Malvaceae</taxon>
        <taxon>Malvoideae</taxon>
        <taxon>Gossypium</taxon>
    </lineage>
</organism>
<evidence type="ECO:0008006" key="3">
    <source>
        <dbReference type="Google" id="ProtNLM"/>
    </source>
</evidence>
<reference evidence="1 2" key="1">
    <citation type="journal article" date="2021" name="Plant Biotechnol. J.">
        <title>Multi-omics assisted identification of the key and species-specific regulatory components of drought-tolerant mechanisms in Gossypium stocksii.</title>
        <authorList>
            <person name="Yu D."/>
            <person name="Ke L."/>
            <person name="Zhang D."/>
            <person name="Wu Y."/>
            <person name="Sun Y."/>
            <person name="Mei J."/>
            <person name="Sun J."/>
            <person name="Sun Y."/>
        </authorList>
    </citation>
    <scope>NUCLEOTIDE SEQUENCE [LARGE SCALE GENOMIC DNA]</scope>
    <source>
        <strain evidence="2">cv. E1</strain>
        <tissue evidence="1">Leaf</tissue>
    </source>
</reference>
<proteinExistence type="predicted"/>
<protein>
    <recommendedName>
        <fullName evidence="3">Reverse transcriptase zinc-binding domain-containing protein</fullName>
    </recommendedName>
</protein>
<dbReference type="Proteomes" id="UP000828251">
    <property type="component" value="Unassembled WGS sequence"/>
</dbReference>